<evidence type="ECO:0000313" key="7">
    <source>
        <dbReference type="Proteomes" id="UP000502681"/>
    </source>
</evidence>
<dbReference type="InterPro" id="IPR030678">
    <property type="entry name" value="Peptide/Ni-bd"/>
</dbReference>
<dbReference type="SUPFAM" id="SSF53850">
    <property type="entry name" value="Periplasmic binding protein-like II"/>
    <property type="match status" value="1"/>
</dbReference>
<evidence type="ECO:0000256" key="4">
    <source>
        <dbReference type="SAM" id="SignalP"/>
    </source>
</evidence>
<dbReference type="RefSeq" id="WP_107168467.1">
    <property type="nucleotide sequence ID" value="NZ_CP038498.1"/>
</dbReference>
<keyword evidence="2" id="KW-0813">Transport</keyword>
<evidence type="ECO:0000256" key="3">
    <source>
        <dbReference type="ARBA" id="ARBA00022729"/>
    </source>
</evidence>
<name>A0ABX6L3T1_9GAMM</name>
<dbReference type="PIRSF" id="PIRSF002741">
    <property type="entry name" value="MppA"/>
    <property type="match status" value="1"/>
</dbReference>
<dbReference type="PANTHER" id="PTHR30290">
    <property type="entry name" value="PERIPLASMIC BINDING COMPONENT OF ABC TRANSPORTER"/>
    <property type="match status" value="1"/>
</dbReference>
<dbReference type="Gene3D" id="3.90.76.10">
    <property type="entry name" value="Dipeptide-binding Protein, Domain 1"/>
    <property type="match status" value="1"/>
</dbReference>
<dbReference type="EMBL" id="CP038498">
    <property type="protein sequence ID" value="QJA20993.1"/>
    <property type="molecule type" value="Genomic_DNA"/>
</dbReference>
<gene>
    <name evidence="6" type="ORF">E2566_14195</name>
</gene>
<sequence length="500" mass="54530">MTKKLTRLLLASAIGTALLTASVSTYAETANIVLNTTVNTFDPHMTASVGSDLSVLSHIYPALLLRGPDRKLHPELATSWKAVNDTTWRFTLVSGAKFANGEPLDAEAVKWNLDRVRDPKVNARIKAWFAQVADVKVISPTELEVSTASPYPSLADQISMFLLLPPKWASSHNPATETLSGGRYTLVENVPGDHITLKENATYFGQKPAFDTVIFRIIPEPASRIAALLAGEVSLITAIPTSEVERVNKSGKAEAGSLPSMRSVMIKFNTEKAPLDNKAVRQALNYAIDKEGISTALFNGQAAVSQCQVLTPAYFGYNPDLQAYAYDPEKARELLKKSGADLSKPIALDVPTATYLQGNEVAQVVAAQLTELGLRVSINEMEFSNYMNKYLKTHDLAQTSLLAQAWPTLDADGLLTLFAPGNNYAYWNNTAFGQALDKGRASLDPAVRLAEYKKATQIMCDDAPAIFLYAQPSTYGVAKAVHWDKRGDDWVRAFDMAPVK</sequence>
<dbReference type="InterPro" id="IPR039424">
    <property type="entry name" value="SBP_5"/>
</dbReference>
<feature type="chain" id="PRO_5045580208" evidence="4">
    <location>
        <begin position="28"/>
        <end position="500"/>
    </location>
</feature>
<evidence type="ECO:0000313" key="6">
    <source>
        <dbReference type="EMBL" id="QJA20993.1"/>
    </source>
</evidence>
<proteinExistence type="inferred from homology"/>
<dbReference type="GeneID" id="90764100"/>
<organism evidence="6 7">
    <name type="scientific">Pectobacterium punjabense</name>
    <dbReference type="NCBI Taxonomy" id="2108399"/>
    <lineage>
        <taxon>Bacteria</taxon>
        <taxon>Pseudomonadati</taxon>
        <taxon>Pseudomonadota</taxon>
        <taxon>Gammaproteobacteria</taxon>
        <taxon>Enterobacterales</taxon>
        <taxon>Pectobacteriaceae</taxon>
        <taxon>Pectobacterium</taxon>
    </lineage>
</organism>
<accession>A0ABX6L3T1</accession>
<protein>
    <submittedName>
        <fullName evidence="6">ABC transporter substrate-binding protein</fullName>
    </submittedName>
</protein>
<reference evidence="6 7" key="1">
    <citation type="submission" date="2019-04" db="EMBL/GenBank/DDBJ databases">
        <title>Whole Genome Sequencing of Pectobacterium punjabense SS95.</title>
        <authorList>
            <person name="Sarfraz S."/>
            <person name="Oulghazi S."/>
            <person name="Roques C."/>
            <person name="Vandecasteele C."/>
            <person name="Faure D."/>
        </authorList>
    </citation>
    <scope>NUCLEOTIDE SEQUENCE [LARGE SCALE GENOMIC DNA]</scope>
    <source>
        <strain evidence="6 7">SS95</strain>
    </source>
</reference>
<evidence type="ECO:0000256" key="2">
    <source>
        <dbReference type="ARBA" id="ARBA00022448"/>
    </source>
</evidence>
<evidence type="ECO:0000259" key="5">
    <source>
        <dbReference type="Pfam" id="PF00496"/>
    </source>
</evidence>
<dbReference type="Gene3D" id="3.10.105.10">
    <property type="entry name" value="Dipeptide-binding Protein, Domain 3"/>
    <property type="match status" value="1"/>
</dbReference>
<dbReference type="Gene3D" id="3.40.190.10">
    <property type="entry name" value="Periplasmic binding protein-like II"/>
    <property type="match status" value="1"/>
</dbReference>
<dbReference type="Proteomes" id="UP000502681">
    <property type="component" value="Chromosome"/>
</dbReference>
<dbReference type="Pfam" id="PF00496">
    <property type="entry name" value="SBP_bac_5"/>
    <property type="match status" value="1"/>
</dbReference>
<evidence type="ECO:0000256" key="1">
    <source>
        <dbReference type="ARBA" id="ARBA00005695"/>
    </source>
</evidence>
<comment type="similarity">
    <text evidence="1">Belongs to the bacterial solute-binding protein 5 family.</text>
</comment>
<dbReference type="InterPro" id="IPR000914">
    <property type="entry name" value="SBP_5_dom"/>
</dbReference>
<keyword evidence="7" id="KW-1185">Reference proteome</keyword>
<keyword evidence="3 4" id="KW-0732">Signal</keyword>
<feature type="signal peptide" evidence="4">
    <location>
        <begin position="1"/>
        <end position="27"/>
    </location>
</feature>
<dbReference type="PANTHER" id="PTHR30290:SF9">
    <property type="entry name" value="OLIGOPEPTIDE-BINDING PROTEIN APPA"/>
    <property type="match status" value="1"/>
</dbReference>
<feature type="domain" description="Solute-binding protein family 5" evidence="5">
    <location>
        <begin position="71"/>
        <end position="420"/>
    </location>
</feature>